<evidence type="ECO:0000256" key="1">
    <source>
        <dbReference type="ARBA" id="ARBA00022729"/>
    </source>
</evidence>
<dbReference type="InterPro" id="IPR050955">
    <property type="entry name" value="Plant_Biomass_Hydrol_Est"/>
</dbReference>
<accession>A0ABV4XV17</accession>
<sequence>MSVEHRSYNAPNGSLPYLFAPANTSDAAPLVLFLHGARDRGTDLNTLLKWGLPRFVNESDSVPYFFVAPQIPEPQTWVDRESDLIGLLNELIASYSIDPSQVIISGFSLGSAGAWHLAASHPDRFVGLVAVSGRVPKSLTEPELAALKDIPIQIFQGGQDKNLPVEDAEQFVATLRGLGISVNFTLLPEKDHFIADEVYGSPELQQCSFLLNVAIVRWRSVPSGVLLFDSLHDNKIL</sequence>
<dbReference type="InterPro" id="IPR029058">
    <property type="entry name" value="AB_hydrolase_fold"/>
</dbReference>
<dbReference type="PANTHER" id="PTHR43037">
    <property type="entry name" value="UNNAMED PRODUCT-RELATED"/>
    <property type="match status" value="1"/>
</dbReference>
<gene>
    <name evidence="3" type="ORF">ACE1CI_20895</name>
</gene>
<dbReference type="PANTHER" id="PTHR43037:SF1">
    <property type="entry name" value="BLL1128 PROTEIN"/>
    <property type="match status" value="1"/>
</dbReference>
<keyword evidence="4" id="KW-1185">Reference proteome</keyword>
<dbReference type="Gene3D" id="3.40.50.1820">
    <property type="entry name" value="alpha/beta hydrolase"/>
    <property type="match status" value="1"/>
</dbReference>
<dbReference type="RefSeq" id="WP_413265009.1">
    <property type="nucleotide sequence ID" value="NZ_JBHFNR010000154.1"/>
</dbReference>
<comment type="caution">
    <text evidence="3">The sequence shown here is derived from an EMBL/GenBank/DDBJ whole genome shotgun (WGS) entry which is preliminary data.</text>
</comment>
<dbReference type="EMBL" id="JBHFNR010000154">
    <property type="protein sequence ID" value="MFB2895370.1"/>
    <property type="molecule type" value="Genomic_DNA"/>
</dbReference>
<feature type="domain" description="Phospholipase/carboxylesterase/thioesterase" evidence="2">
    <location>
        <begin position="93"/>
        <end position="195"/>
    </location>
</feature>
<evidence type="ECO:0000313" key="4">
    <source>
        <dbReference type="Proteomes" id="UP001576784"/>
    </source>
</evidence>
<dbReference type="Proteomes" id="UP001576784">
    <property type="component" value="Unassembled WGS sequence"/>
</dbReference>
<dbReference type="GO" id="GO:0016787">
    <property type="term" value="F:hydrolase activity"/>
    <property type="evidence" value="ECO:0007669"/>
    <property type="project" value="UniProtKB-KW"/>
</dbReference>
<proteinExistence type="predicted"/>
<keyword evidence="3" id="KW-0378">Hydrolase</keyword>
<dbReference type="SUPFAM" id="SSF53474">
    <property type="entry name" value="alpha/beta-Hydrolases"/>
    <property type="match status" value="1"/>
</dbReference>
<organism evidence="3 4">
    <name type="scientific">Floridaenema flaviceps BLCC-F50</name>
    <dbReference type="NCBI Taxonomy" id="3153642"/>
    <lineage>
        <taxon>Bacteria</taxon>
        <taxon>Bacillati</taxon>
        <taxon>Cyanobacteriota</taxon>
        <taxon>Cyanophyceae</taxon>
        <taxon>Oscillatoriophycideae</taxon>
        <taxon>Aerosakkonematales</taxon>
        <taxon>Aerosakkonemataceae</taxon>
        <taxon>Floridanema</taxon>
        <taxon>Floridanema flaviceps</taxon>
    </lineage>
</organism>
<reference evidence="3 4" key="1">
    <citation type="submission" date="2024-09" db="EMBL/GenBank/DDBJ databases">
        <title>Floridaenema gen nov. (Aerosakkonemataceae, Aerosakkonematales ord. nov., Cyanobacteria) from benthic tropical and subtropical fresh waters, with the description of four new species.</title>
        <authorList>
            <person name="Moretto J.A."/>
            <person name="Berthold D.E."/>
            <person name="Lefler F.W."/>
            <person name="Huang I.-S."/>
            <person name="Laughinghouse H. IV."/>
        </authorList>
    </citation>
    <scope>NUCLEOTIDE SEQUENCE [LARGE SCALE GENOMIC DNA]</scope>
    <source>
        <strain evidence="3 4">BLCC-F50</strain>
    </source>
</reference>
<dbReference type="InterPro" id="IPR003140">
    <property type="entry name" value="PLipase/COase/thioEstase"/>
</dbReference>
<dbReference type="Pfam" id="PF02230">
    <property type="entry name" value="Abhydrolase_2"/>
    <property type="match status" value="1"/>
</dbReference>
<name>A0ABV4XV17_9CYAN</name>
<protein>
    <submittedName>
        <fullName evidence="3">Dienelactone hydrolase family protein</fullName>
    </submittedName>
</protein>
<keyword evidence="1" id="KW-0732">Signal</keyword>
<evidence type="ECO:0000259" key="2">
    <source>
        <dbReference type="Pfam" id="PF02230"/>
    </source>
</evidence>
<evidence type="ECO:0000313" key="3">
    <source>
        <dbReference type="EMBL" id="MFB2895370.1"/>
    </source>
</evidence>